<dbReference type="EMBL" id="VKKZ01000022">
    <property type="protein sequence ID" value="KAA6432437.1"/>
    <property type="molecule type" value="Genomic_DNA"/>
</dbReference>
<dbReference type="Proteomes" id="UP001570846">
    <property type="component" value="Unassembled WGS sequence"/>
</dbReference>
<name>A0A5M8Q924_9BACT</name>
<dbReference type="GO" id="GO:0030246">
    <property type="term" value="F:carbohydrate binding"/>
    <property type="evidence" value="ECO:0007669"/>
    <property type="project" value="InterPro"/>
</dbReference>
<dbReference type="SUPFAM" id="SSF49344">
    <property type="entry name" value="CBD9-like"/>
    <property type="match status" value="1"/>
</dbReference>
<reference evidence="2 4" key="2">
    <citation type="submission" date="2019-09" db="EMBL/GenBank/DDBJ databases">
        <title>A bacterium isolated from glacier soil.</title>
        <authorList>
            <person name="Liu Q."/>
        </authorList>
    </citation>
    <scope>NUCLEOTIDE SEQUENCE [LARGE SCALE GENOMIC DNA]</scope>
    <source>
        <strain evidence="2 4">MDT1-10-3</strain>
    </source>
</reference>
<evidence type="ECO:0000259" key="1">
    <source>
        <dbReference type="Pfam" id="PF16011"/>
    </source>
</evidence>
<dbReference type="Proteomes" id="UP000323866">
    <property type="component" value="Unassembled WGS sequence"/>
</dbReference>
<comment type="caution">
    <text evidence="2">The sequence shown here is derived from an EMBL/GenBank/DDBJ whole genome shotgun (WGS) entry which is preliminary data.</text>
</comment>
<dbReference type="InterPro" id="IPR010502">
    <property type="entry name" value="Carb-bd_dom_fam9"/>
</dbReference>
<dbReference type="AlphaFoldDB" id="A0A5M8Q924"/>
<evidence type="ECO:0000313" key="2">
    <source>
        <dbReference type="EMBL" id="KAA6432437.1"/>
    </source>
</evidence>
<sequence length="214" mass="24672">MKILQIPQIPHLFLQGPIQLLTQELDALPRHPVAEMPWPDALAKPDVTFSMAYNRDCLFLKYYVQERSVRARHRRTNSPVYKDSCVEFFIAFQGESSYYNLEFNCLGTCRAGFGPGREDRTLLPESTLAKIKTWSSLKVDPRQSPRVRWELTVAIPSEVFTAHRLPSFEGVPAKVNFYKCGDELPEPHYLTWNTVKAPQPNFHLPQFFGKLLFA</sequence>
<dbReference type="RefSeq" id="WP_149099469.1">
    <property type="nucleotide sequence ID" value="NZ_BMMG01000005.1"/>
</dbReference>
<reference evidence="3 5" key="3">
    <citation type="submission" date="2024-08" db="EMBL/GenBank/DDBJ databases">
        <authorList>
            <person name="Wei W."/>
        </authorList>
    </citation>
    <scope>NUCLEOTIDE SEQUENCE [LARGE SCALE GENOMIC DNA]</scope>
    <source>
        <strain evidence="3 5">XU2</strain>
    </source>
</reference>
<accession>A0A5M8Q924</accession>
<dbReference type="GO" id="GO:0004553">
    <property type="term" value="F:hydrolase activity, hydrolyzing O-glycosyl compounds"/>
    <property type="evidence" value="ECO:0007669"/>
    <property type="project" value="InterPro"/>
</dbReference>
<dbReference type="CDD" id="cd09620">
    <property type="entry name" value="CBM9_like_3"/>
    <property type="match status" value="1"/>
</dbReference>
<proteinExistence type="predicted"/>
<dbReference type="OrthoDB" id="9801646at2"/>
<dbReference type="GO" id="GO:0016052">
    <property type="term" value="P:carbohydrate catabolic process"/>
    <property type="evidence" value="ECO:0007669"/>
    <property type="project" value="InterPro"/>
</dbReference>
<evidence type="ECO:0000313" key="4">
    <source>
        <dbReference type="Proteomes" id="UP000323866"/>
    </source>
</evidence>
<gene>
    <name evidence="3" type="ORF">ACD591_08955</name>
    <name evidence="2" type="ORF">FOE74_15160</name>
</gene>
<dbReference type="Pfam" id="PF16011">
    <property type="entry name" value="CBM9_2"/>
    <property type="match status" value="1"/>
</dbReference>
<organism evidence="2 4">
    <name type="scientific">Rufibacter glacialis</name>
    <dbReference type="NCBI Taxonomy" id="1259555"/>
    <lineage>
        <taxon>Bacteria</taxon>
        <taxon>Pseudomonadati</taxon>
        <taxon>Bacteroidota</taxon>
        <taxon>Cytophagia</taxon>
        <taxon>Cytophagales</taxon>
        <taxon>Hymenobacteraceae</taxon>
        <taxon>Rufibacter</taxon>
    </lineage>
</organism>
<dbReference type="EMBL" id="JBGOGF010000004">
    <property type="protein sequence ID" value="MFA1771416.1"/>
    <property type="molecule type" value="Genomic_DNA"/>
</dbReference>
<feature type="domain" description="Carbohydrate-binding" evidence="1">
    <location>
        <begin position="27"/>
        <end position="213"/>
    </location>
</feature>
<keyword evidence="5" id="KW-1185">Reference proteome</keyword>
<evidence type="ECO:0000313" key="5">
    <source>
        <dbReference type="Proteomes" id="UP001570846"/>
    </source>
</evidence>
<dbReference type="Gene3D" id="2.60.40.1190">
    <property type="match status" value="1"/>
</dbReference>
<protein>
    <submittedName>
        <fullName evidence="3">Carbohydrate-binding family 9-like protein</fullName>
    </submittedName>
</protein>
<reference evidence="2 4" key="1">
    <citation type="submission" date="2019-07" db="EMBL/GenBank/DDBJ databases">
        <authorList>
            <person name="Qu J.-H."/>
        </authorList>
    </citation>
    <scope>NUCLEOTIDE SEQUENCE [LARGE SCALE GENOMIC DNA]</scope>
    <source>
        <strain evidence="2 4">MDT1-10-3</strain>
    </source>
</reference>
<evidence type="ECO:0000313" key="3">
    <source>
        <dbReference type="EMBL" id="MFA1771416.1"/>
    </source>
</evidence>